<evidence type="ECO:0000256" key="1">
    <source>
        <dbReference type="ARBA" id="ARBA00000085"/>
    </source>
</evidence>
<dbReference type="SUPFAM" id="SSF47384">
    <property type="entry name" value="Homodimeric domain of signal transducing histidine kinase"/>
    <property type="match status" value="1"/>
</dbReference>
<evidence type="ECO:0000256" key="2">
    <source>
        <dbReference type="ARBA" id="ARBA00012438"/>
    </source>
</evidence>
<dbReference type="SMART" id="SM00387">
    <property type="entry name" value="HATPase_c"/>
    <property type="match status" value="1"/>
</dbReference>
<dbReference type="PANTHER" id="PTHR43304">
    <property type="entry name" value="PHYTOCHROME-LIKE PROTEIN CPH1"/>
    <property type="match status" value="1"/>
</dbReference>
<comment type="caution">
    <text evidence="7">The sequence shown here is derived from an EMBL/GenBank/DDBJ whole genome shotgun (WGS) entry which is preliminary data.</text>
</comment>
<dbReference type="InterPro" id="IPR036097">
    <property type="entry name" value="HisK_dim/P_sf"/>
</dbReference>
<dbReference type="InterPro" id="IPR052162">
    <property type="entry name" value="Sensor_kinase/Photoreceptor"/>
</dbReference>
<dbReference type="SMART" id="SM00388">
    <property type="entry name" value="HisKA"/>
    <property type="match status" value="1"/>
</dbReference>
<dbReference type="Pfam" id="PF02518">
    <property type="entry name" value="HATPase_c"/>
    <property type="match status" value="1"/>
</dbReference>
<gene>
    <name evidence="7" type="ORF">CU669_12535</name>
</gene>
<keyword evidence="5 7" id="KW-0418">Kinase</keyword>
<dbReference type="InterPro" id="IPR003594">
    <property type="entry name" value="HATPase_dom"/>
</dbReference>
<dbReference type="AlphaFoldDB" id="A0A364NX23"/>
<dbReference type="EMBL" id="PGTO01000009">
    <property type="protein sequence ID" value="RAU21612.1"/>
    <property type="molecule type" value="Genomic_DNA"/>
</dbReference>
<dbReference type="Pfam" id="PF00512">
    <property type="entry name" value="HisKA"/>
    <property type="match status" value="1"/>
</dbReference>
<evidence type="ECO:0000256" key="4">
    <source>
        <dbReference type="ARBA" id="ARBA00022679"/>
    </source>
</evidence>
<dbReference type="Gene3D" id="3.30.450.20">
    <property type="entry name" value="PAS domain"/>
    <property type="match status" value="2"/>
</dbReference>
<comment type="catalytic activity">
    <reaction evidence="1">
        <text>ATP + protein L-histidine = ADP + protein N-phospho-L-histidine.</text>
        <dbReference type="EC" id="2.7.13.3"/>
    </reaction>
</comment>
<dbReference type="SUPFAM" id="SSF55874">
    <property type="entry name" value="ATPase domain of HSP90 chaperone/DNA topoisomerase II/histidine kinase"/>
    <property type="match status" value="1"/>
</dbReference>
<dbReference type="PROSITE" id="PS50109">
    <property type="entry name" value="HIS_KIN"/>
    <property type="match status" value="1"/>
</dbReference>
<keyword evidence="3" id="KW-0597">Phosphoprotein</keyword>
<sequence length="538" mass="59106">MEQVLDRQRGAVAEQVNGIFKITETFLVAANRWVSDHPERDPRTDPDFAALVRDFQRITNESMLVRLVDEDGTLHLVPEAPGAKLANVADRDYFREAMAHPPGDIFISAPFRGRSTGLWALSVATRMSRPSHGATIAFVAIEQSLFNSAFAKGRIGEEGSISLVRRDGVLLARSATNPGELGRNLSQSPVFTEGLAKSGDGVLFTQGQLTDGVPKLIAFGALPNFPLVVTVGASMDSVVGELRATVIRVAMIMALVSVLMFLATRKILSLLDDLAASRSQLTASRDQMAAEVEERRHIEAALQRSNGDLEQFAYIASHDLQTPLRNIVRYAQLLERRYQGHLEPDAHDFIEFIVDGGKHMTQLIGDLLEYSRIASQAKPLDRCSSKDAADRAVNNLRVQIEEAGAEVVIGELPEVMADDARLVSLFQNLLGNGLKYRSPERPSKLSVTAERAARGTWRFAVADNGIGIEREYFEKIFQIFQRLNPTSETEGTGIGLTLCRRIVDRFGGAIWLESTPGSGTTFFFTLEGGYHHEGDNNA</sequence>
<keyword evidence="4" id="KW-0808">Transferase</keyword>
<protein>
    <recommendedName>
        <fullName evidence="2">histidine kinase</fullName>
        <ecNumber evidence="2">2.7.13.3</ecNumber>
    </recommendedName>
</protein>
<feature type="domain" description="Histidine kinase" evidence="6">
    <location>
        <begin position="315"/>
        <end position="530"/>
    </location>
</feature>
<dbReference type="Gene3D" id="3.30.565.10">
    <property type="entry name" value="Histidine kinase-like ATPase, C-terminal domain"/>
    <property type="match status" value="1"/>
</dbReference>
<dbReference type="InterPro" id="IPR005467">
    <property type="entry name" value="His_kinase_dom"/>
</dbReference>
<dbReference type="InterPro" id="IPR003661">
    <property type="entry name" value="HisK_dim/P_dom"/>
</dbReference>
<dbReference type="InterPro" id="IPR036890">
    <property type="entry name" value="HATPase_C_sf"/>
</dbReference>
<dbReference type="CDD" id="cd12915">
    <property type="entry name" value="PDC2_DGC_like"/>
    <property type="match status" value="1"/>
</dbReference>
<dbReference type="Pfam" id="PF22588">
    <property type="entry name" value="dCache_1_like"/>
    <property type="match status" value="1"/>
</dbReference>
<evidence type="ECO:0000313" key="8">
    <source>
        <dbReference type="Proteomes" id="UP000251075"/>
    </source>
</evidence>
<dbReference type="PANTHER" id="PTHR43304:SF1">
    <property type="entry name" value="PAC DOMAIN-CONTAINING PROTEIN"/>
    <property type="match status" value="1"/>
</dbReference>
<dbReference type="InterPro" id="IPR054327">
    <property type="entry name" value="His-kinase-like_sensor"/>
</dbReference>
<dbReference type="PRINTS" id="PR00344">
    <property type="entry name" value="BCTRLSENSOR"/>
</dbReference>
<dbReference type="CDD" id="cd00082">
    <property type="entry name" value="HisKA"/>
    <property type="match status" value="1"/>
</dbReference>
<dbReference type="CDD" id="cd12914">
    <property type="entry name" value="PDC1_DGC_like"/>
    <property type="match status" value="1"/>
</dbReference>
<dbReference type="InterPro" id="IPR004358">
    <property type="entry name" value="Sig_transdc_His_kin-like_C"/>
</dbReference>
<dbReference type="EC" id="2.7.13.3" evidence="2"/>
<evidence type="ECO:0000256" key="5">
    <source>
        <dbReference type="ARBA" id="ARBA00022777"/>
    </source>
</evidence>
<organism evidence="7 8">
    <name type="scientific">Paramagnetospirillum kuznetsovii</name>
    <dbReference type="NCBI Taxonomy" id="2053833"/>
    <lineage>
        <taxon>Bacteria</taxon>
        <taxon>Pseudomonadati</taxon>
        <taxon>Pseudomonadota</taxon>
        <taxon>Alphaproteobacteria</taxon>
        <taxon>Rhodospirillales</taxon>
        <taxon>Magnetospirillaceae</taxon>
        <taxon>Paramagnetospirillum</taxon>
    </lineage>
</organism>
<dbReference type="OrthoDB" id="9808408at2"/>
<reference evidence="7 8" key="1">
    <citation type="submission" date="2017-11" db="EMBL/GenBank/DDBJ databases">
        <title>Draft genome sequence of magnetotactic bacterium Magnetospirillum kuznetsovii LBB-42.</title>
        <authorList>
            <person name="Grouzdev D.S."/>
            <person name="Rysina M.S."/>
            <person name="Baslerov R.V."/>
            <person name="Koziaeva V."/>
        </authorList>
    </citation>
    <scope>NUCLEOTIDE SEQUENCE [LARGE SCALE GENOMIC DNA]</scope>
    <source>
        <strain evidence="7 8">LBB-42</strain>
    </source>
</reference>
<dbReference type="Gene3D" id="1.10.287.130">
    <property type="match status" value="1"/>
</dbReference>
<accession>A0A364NX23</accession>
<keyword evidence="8" id="KW-1185">Reference proteome</keyword>
<evidence type="ECO:0000313" key="7">
    <source>
        <dbReference type="EMBL" id="RAU21612.1"/>
    </source>
</evidence>
<dbReference type="GO" id="GO:0000155">
    <property type="term" value="F:phosphorelay sensor kinase activity"/>
    <property type="evidence" value="ECO:0007669"/>
    <property type="project" value="InterPro"/>
</dbReference>
<evidence type="ECO:0000256" key="3">
    <source>
        <dbReference type="ARBA" id="ARBA00022553"/>
    </source>
</evidence>
<evidence type="ECO:0000259" key="6">
    <source>
        <dbReference type="PROSITE" id="PS50109"/>
    </source>
</evidence>
<proteinExistence type="predicted"/>
<dbReference type="FunFam" id="3.30.565.10:FF:000006">
    <property type="entry name" value="Sensor histidine kinase WalK"/>
    <property type="match status" value="1"/>
</dbReference>
<name>A0A364NX23_9PROT</name>
<dbReference type="Proteomes" id="UP000251075">
    <property type="component" value="Unassembled WGS sequence"/>
</dbReference>